<name>A0A6J6SPC0_9ZZZZ</name>
<proteinExistence type="predicted"/>
<evidence type="ECO:0000313" key="2">
    <source>
        <dbReference type="EMBL" id="CAB4736630.1"/>
    </source>
</evidence>
<feature type="region of interest" description="Disordered" evidence="1">
    <location>
        <begin position="85"/>
        <end position="124"/>
    </location>
</feature>
<evidence type="ECO:0000256" key="1">
    <source>
        <dbReference type="SAM" id="MobiDB-lite"/>
    </source>
</evidence>
<protein>
    <submittedName>
        <fullName evidence="2">Unannotated protein</fullName>
    </submittedName>
</protein>
<dbReference type="EMBL" id="CAEZYK010000143">
    <property type="protein sequence ID" value="CAB4736630.1"/>
    <property type="molecule type" value="Genomic_DNA"/>
</dbReference>
<organism evidence="2">
    <name type="scientific">freshwater metagenome</name>
    <dbReference type="NCBI Taxonomy" id="449393"/>
    <lineage>
        <taxon>unclassified sequences</taxon>
        <taxon>metagenomes</taxon>
        <taxon>ecological metagenomes</taxon>
    </lineage>
</organism>
<dbReference type="AlphaFoldDB" id="A0A6J6SPC0"/>
<reference evidence="2" key="1">
    <citation type="submission" date="2020-05" db="EMBL/GenBank/DDBJ databases">
        <authorList>
            <person name="Chiriac C."/>
            <person name="Salcher M."/>
            <person name="Ghai R."/>
            <person name="Kavagutti S V."/>
        </authorList>
    </citation>
    <scope>NUCLEOTIDE SEQUENCE</scope>
</reference>
<gene>
    <name evidence="2" type="ORF">UFOPK2683_01621</name>
</gene>
<sequence>MQSATKKRTVRLGLAGLALVVGGLSLAPVAAGAANSDSHPRHKQLTDEQKTCLEGQGVTKPEKGTMPTAEQREAFKAAAESCGIELPARGHRPHRPQLTDEQKTCLEGQGVTKPEKGTKPTAEQRAAFKAAAESCGIELPVRPTA</sequence>
<accession>A0A6J6SPC0</accession>
<feature type="region of interest" description="Disordered" evidence="1">
    <location>
        <begin position="30"/>
        <end position="67"/>
    </location>
</feature>